<dbReference type="InterPro" id="IPR039972">
    <property type="entry name" value="Sarcoglycan_gamma/delta/zeta"/>
</dbReference>
<proteinExistence type="inferred from homology"/>
<evidence type="ECO:0000313" key="14">
    <source>
        <dbReference type="EMBL" id="CAD7224430.1"/>
    </source>
</evidence>
<dbReference type="EMBL" id="OB660367">
    <property type="protein sequence ID" value="CAD7224430.1"/>
    <property type="molecule type" value="Genomic_DNA"/>
</dbReference>
<dbReference type="AlphaFoldDB" id="A0A7R8W8L1"/>
<feature type="compositionally biased region" description="Basic and acidic residues" evidence="13">
    <location>
        <begin position="208"/>
        <end position="228"/>
    </location>
</feature>
<evidence type="ECO:0000256" key="3">
    <source>
        <dbReference type="ARBA" id="ARBA00007574"/>
    </source>
</evidence>
<keyword evidence="6" id="KW-0812">Transmembrane</keyword>
<dbReference type="PANTHER" id="PTHR12939">
    <property type="entry name" value="SARCOGLYCAN"/>
    <property type="match status" value="1"/>
</dbReference>
<dbReference type="PANTHER" id="PTHR12939:SF10">
    <property type="entry name" value="EG:4F1.1 PROTEIN"/>
    <property type="match status" value="1"/>
</dbReference>
<keyword evidence="10" id="KW-1015">Disulfide bond</keyword>
<name>A0A7R8W8L1_9CRUS</name>
<keyword evidence="9" id="KW-0472">Membrane</keyword>
<dbReference type="GO" id="GO:0005856">
    <property type="term" value="C:cytoskeleton"/>
    <property type="evidence" value="ECO:0007669"/>
    <property type="project" value="UniProtKB-SubCell"/>
</dbReference>
<evidence type="ECO:0000256" key="11">
    <source>
        <dbReference type="ARBA" id="ARBA00023180"/>
    </source>
</evidence>
<keyword evidence="7" id="KW-0735">Signal-anchor</keyword>
<evidence type="ECO:0000256" key="7">
    <source>
        <dbReference type="ARBA" id="ARBA00022968"/>
    </source>
</evidence>
<dbReference type="Pfam" id="PF04790">
    <property type="entry name" value="Sarcoglycan_1"/>
    <property type="match status" value="1"/>
</dbReference>
<keyword evidence="12" id="KW-0206">Cytoskeleton</keyword>
<evidence type="ECO:0000256" key="5">
    <source>
        <dbReference type="ARBA" id="ARBA00022490"/>
    </source>
</evidence>
<protein>
    <submittedName>
        <fullName evidence="14">Uncharacterized protein</fullName>
    </submittedName>
</protein>
<reference evidence="14" key="1">
    <citation type="submission" date="2020-11" db="EMBL/GenBank/DDBJ databases">
        <authorList>
            <person name="Tran Van P."/>
        </authorList>
    </citation>
    <scope>NUCLEOTIDE SEQUENCE</scope>
</reference>
<evidence type="ECO:0000256" key="6">
    <source>
        <dbReference type="ARBA" id="ARBA00022692"/>
    </source>
</evidence>
<evidence type="ECO:0000256" key="4">
    <source>
        <dbReference type="ARBA" id="ARBA00022475"/>
    </source>
</evidence>
<accession>A0A7R8W8L1</accession>
<feature type="region of interest" description="Disordered" evidence="13">
    <location>
        <begin position="196"/>
        <end position="228"/>
    </location>
</feature>
<evidence type="ECO:0000256" key="1">
    <source>
        <dbReference type="ARBA" id="ARBA00004245"/>
    </source>
</evidence>
<dbReference type="OrthoDB" id="8881719at2759"/>
<keyword evidence="5" id="KW-0963">Cytoplasm</keyword>
<organism evidence="14">
    <name type="scientific">Cyprideis torosa</name>
    <dbReference type="NCBI Taxonomy" id="163714"/>
    <lineage>
        <taxon>Eukaryota</taxon>
        <taxon>Metazoa</taxon>
        <taxon>Ecdysozoa</taxon>
        <taxon>Arthropoda</taxon>
        <taxon>Crustacea</taxon>
        <taxon>Oligostraca</taxon>
        <taxon>Ostracoda</taxon>
        <taxon>Podocopa</taxon>
        <taxon>Podocopida</taxon>
        <taxon>Cytherocopina</taxon>
        <taxon>Cytheroidea</taxon>
        <taxon>Cytherideidae</taxon>
        <taxon>Cyprideis</taxon>
    </lineage>
</organism>
<evidence type="ECO:0000256" key="2">
    <source>
        <dbReference type="ARBA" id="ARBA00004274"/>
    </source>
</evidence>
<sequence>MSECNNSLDCEAGTFRVTNPLGKELFFADHKTVKVGASTLKVSGPGGAVFEGSVQTPLVRAEDSHELRLESPTRSIEVAATQGITVESRAGSIEVLSLTDIKLSSIKGEIVFDSKNVRMPELPRVNVSGTRLAASQSVLVYQIGSSLGLMSRTLAATFPALGLGCLGWVCGTQIKSTRGGVVHSVLSKFRTESREQEKKQKLAGSKVMEGREREKTLPISFREDGHDR</sequence>
<dbReference type="GO" id="GO:0042383">
    <property type="term" value="C:sarcolemma"/>
    <property type="evidence" value="ECO:0007669"/>
    <property type="project" value="UniProtKB-SubCell"/>
</dbReference>
<evidence type="ECO:0000256" key="8">
    <source>
        <dbReference type="ARBA" id="ARBA00022989"/>
    </source>
</evidence>
<keyword evidence="11" id="KW-0325">Glycoprotein</keyword>
<keyword evidence="4" id="KW-1003">Cell membrane</keyword>
<keyword evidence="8" id="KW-1133">Transmembrane helix</keyword>
<gene>
    <name evidence="14" type="ORF">CTOB1V02_LOCUS2388</name>
</gene>
<dbReference type="GO" id="GO:0016012">
    <property type="term" value="C:sarcoglycan complex"/>
    <property type="evidence" value="ECO:0007669"/>
    <property type="project" value="InterPro"/>
</dbReference>
<dbReference type="InterPro" id="IPR006875">
    <property type="entry name" value="Sarcoglycan"/>
</dbReference>
<evidence type="ECO:0000256" key="9">
    <source>
        <dbReference type="ARBA" id="ARBA00023136"/>
    </source>
</evidence>
<evidence type="ECO:0000256" key="12">
    <source>
        <dbReference type="ARBA" id="ARBA00023212"/>
    </source>
</evidence>
<comment type="similarity">
    <text evidence="3">Belongs to the sarcoglycan beta/delta/gamma/zeta family.</text>
</comment>
<evidence type="ECO:0000256" key="13">
    <source>
        <dbReference type="SAM" id="MobiDB-lite"/>
    </source>
</evidence>
<evidence type="ECO:0000256" key="10">
    <source>
        <dbReference type="ARBA" id="ARBA00023157"/>
    </source>
</evidence>
<comment type="subcellular location">
    <subcellularLocation>
        <location evidence="2">Cell membrane</location>
        <location evidence="2">Sarcolemma</location>
        <topology evidence="2">Single-pass type II membrane protein</topology>
    </subcellularLocation>
    <subcellularLocation>
        <location evidence="1">Cytoplasm</location>
        <location evidence="1">Cytoskeleton</location>
    </subcellularLocation>
</comment>